<sequence length="88" mass="9571">MAGFQIWVVLNVIFRVLAAFIACTGVGAVTGAIIVLQAVDMIANGELFSKGALLHNLLHGKLFIEWVSYAQLMTLPSEFLQNVLLKPD</sequence>
<dbReference type="EMBL" id="CM042030">
    <property type="protein sequence ID" value="KAI3786499.1"/>
    <property type="molecule type" value="Genomic_DNA"/>
</dbReference>
<reference evidence="1 2" key="2">
    <citation type="journal article" date="2022" name="Mol. Ecol. Resour.">
        <title>The genomes of chicory, endive, great burdock and yacon provide insights into Asteraceae paleo-polyploidization history and plant inulin production.</title>
        <authorList>
            <person name="Fan W."/>
            <person name="Wang S."/>
            <person name="Wang H."/>
            <person name="Wang A."/>
            <person name="Jiang F."/>
            <person name="Liu H."/>
            <person name="Zhao H."/>
            <person name="Xu D."/>
            <person name="Zhang Y."/>
        </authorList>
    </citation>
    <scope>NUCLEOTIDE SEQUENCE [LARGE SCALE GENOMIC DNA]</scope>
    <source>
        <strain evidence="2">cv. Yunnan</strain>
        <tissue evidence="1">Leaves</tissue>
    </source>
</reference>
<evidence type="ECO:0000313" key="1">
    <source>
        <dbReference type="EMBL" id="KAI3786499.1"/>
    </source>
</evidence>
<reference evidence="2" key="1">
    <citation type="journal article" date="2022" name="Mol. Ecol. Resour.">
        <title>The genomes of chicory, endive, great burdock and yacon provide insights into Asteraceae palaeo-polyploidization history and plant inulin production.</title>
        <authorList>
            <person name="Fan W."/>
            <person name="Wang S."/>
            <person name="Wang H."/>
            <person name="Wang A."/>
            <person name="Jiang F."/>
            <person name="Liu H."/>
            <person name="Zhao H."/>
            <person name="Xu D."/>
            <person name="Zhang Y."/>
        </authorList>
    </citation>
    <scope>NUCLEOTIDE SEQUENCE [LARGE SCALE GENOMIC DNA]</scope>
    <source>
        <strain evidence="2">cv. Yunnan</strain>
    </source>
</reference>
<comment type="caution">
    <text evidence="1">The sequence shown here is derived from an EMBL/GenBank/DDBJ whole genome shotgun (WGS) entry which is preliminary data.</text>
</comment>
<keyword evidence="2" id="KW-1185">Reference proteome</keyword>
<protein>
    <submittedName>
        <fullName evidence="1">Uncharacterized protein</fullName>
    </submittedName>
</protein>
<dbReference type="Proteomes" id="UP001056120">
    <property type="component" value="Linkage Group LG13"/>
</dbReference>
<name>A0ACB9GSR9_9ASTR</name>
<organism evidence="1 2">
    <name type="scientific">Smallanthus sonchifolius</name>
    <dbReference type="NCBI Taxonomy" id="185202"/>
    <lineage>
        <taxon>Eukaryota</taxon>
        <taxon>Viridiplantae</taxon>
        <taxon>Streptophyta</taxon>
        <taxon>Embryophyta</taxon>
        <taxon>Tracheophyta</taxon>
        <taxon>Spermatophyta</taxon>
        <taxon>Magnoliopsida</taxon>
        <taxon>eudicotyledons</taxon>
        <taxon>Gunneridae</taxon>
        <taxon>Pentapetalae</taxon>
        <taxon>asterids</taxon>
        <taxon>campanulids</taxon>
        <taxon>Asterales</taxon>
        <taxon>Asteraceae</taxon>
        <taxon>Asteroideae</taxon>
        <taxon>Heliantheae alliance</taxon>
        <taxon>Millerieae</taxon>
        <taxon>Smallanthus</taxon>
    </lineage>
</organism>
<gene>
    <name evidence="1" type="ORF">L1987_40232</name>
</gene>
<proteinExistence type="predicted"/>
<evidence type="ECO:0000313" key="2">
    <source>
        <dbReference type="Proteomes" id="UP001056120"/>
    </source>
</evidence>
<accession>A0ACB9GSR9</accession>